<dbReference type="AlphaFoldDB" id="A0A267ML40"/>
<feature type="coiled-coil region" evidence="1">
    <location>
        <begin position="4"/>
        <end position="53"/>
    </location>
</feature>
<dbReference type="EMBL" id="NIBG01000003">
    <property type="protein sequence ID" value="PAB60301.1"/>
    <property type="molecule type" value="Genomic_DNA"/>
</dbReference>
<dbReference type="GO" id="GO:0043937">
    <property type="term" value="P:regulation of sporulation"/>
    <property type="evidence" value="ECO:0007669"/>
    <property type="project" value="InterPro"/>
</dbReference>
<comment type="caution">
    <text evidence="2">The sequence shown here is derived from an EMBL/GenBank/DDBJ whole genome shotgun (WGS) entry which is preliminary data.</text>
</comment>
<dbReference type="OrthoDB" id="1937171at2"/>
<organism evidence="2 3">
    <name type="scientific">Anaeromicrobium sediminis</name>
    <dbReference type="NCBI Taxonomy" id="1478221"/>
    <lineage>
        <taxon>Bacteria</taxon>
        <taxon>Bacillati</taxon>
        <taxon>Bacillota</taxon>
        <taxon>Clostridia</taxon>
        <taxon>Peptostreptococcales</taxon>
        <taxon>Thermotaleaceae</taxon>
        <taxon>Anaeromicrobium</taxon>
    </lineage>
</organism>
<reference evidence="2 3" key="1">
    <citation type="submission" date="2017-06" db="EMBL/GenBank/DDBJ databases">
        <title>Draft genome sequence of anaerobic fermentative bacterium Anaeromicrobium sediminis DY2726D isolated from West Pacific Ocean sediments.</title>
        <authorList>
            <person name="Zeng X."/>
        </authorList>
    </citation>
    <scope>NUCLEOTIDE SEQUENCE [LARGE SCALE GENOMIC DNA]</scope>
    <source>
        <strain evidence="2 3">DY2726D</strain>
    </source>
</reference>
<sequence length="58" mass="6906">MNQVEQIIYELEELRGQLNGLIKEKTELMEPQIIETSQKLDRVLNRYDKLINNLGFRS</sequence>
<proteinExistence type="predicted"/>
<accession>A0A267ML40</accession>
<name>A0A267ML40_9FIRM</name>
<evidence type="ECO:0000313" key="2">
    <source>
        <dbReference type="EMBL" id="PAB60301.1"/>
    </source>
</evidence>
<dbReference type="Gene3D" id="4.10.280.10">
    <property type="entry name" value="Helix-loop-helix DNA-binding domain"/>
    <property type="match status" value="1"/>
</dbReference>
<evidence type="ECO:0000313" key="3">
    <source>
        <dbReference type="Proteomes" id="UP000216024"/>
    </source>
</evidence>
<gene>
    <name evidence="2" type="ORF">CCE28_05230</name>
</gene>
<keyword evidence="1" id="KW-0175">Coiled coil</keyword>
<keyword evidence="3" id="KW-1185">Reference proteome</keyword>
<dbReference type="InterPro" id="IPR036638">
    <property type="entry name" value="HLH_DNA-bd_sf"/>
</dbReference>
<evidence type="ECO:0008006" key="4">
    <source>
        <dbReference type="Google" id="ProtNLM"/>
    </source>
</evidence>
<dbReference type="SUPFAM" id="SSF140500">
    <property type="entry name" value="BAS1536-like"/>
    <property type="match status" value="1"/>
</dbReference>
<protein>
    <recommendedName>
        <fullName evidence="4">Aspartyl-phosphate phosphatase Spo0E family protein</fullName>
    </recommendedName>
</protein>
<evidence type="ECO:0000256" key="1">
    <source>
        <dbReference type="SAM" id="Coils"/>
    </source>
</evidence>
<dbReference type="RefSeq" id="WP_095131686.1">
    <property type="nucleotide sequence ID" value="NZ_NIBG01000003.1"/>
</dbReference>
<dbReference type="Pfam" id="PF09388">
    <property type="entry name" value="SpoOE-like"/>
    <property type="match status" value="1"/>
</dbReference>
<dbReference type="GO" id="GO:0046983">
    <property type="term" value="F:protein dimerization activity"/>
    <property type="evidence" value="ECO:0007669"/>
    <property type="project" value="InterPro"/>
</dbReference>
<dbReference type="InterPro" id="IPR037208">
    <property type="entry name" value="Spo0E-like_sf"/>
</dbReference>
<dbReference type="Proteomes" id="UP000216024">
    <property type="component" value="Unassembled WGS sequence"/>
</dbReference>
<dbReference type="InterPro" id="IPR018540">
    <property type="entry name" value="Spo0E-like"/>
</dbReference>